<reference evidence="1" key="1">
    <citation type="submission" date="2019-08" db="EMBL/GenBank/DDBJ databases">
        <authorList>
            <person name="Kucharzyk K."/>
            <person name="Murdoch R.W."/>
            <person name="Higgins S."/>
            <person name="Loffler F."/>
        </authorList>
    </citation>
    <scope>NUCLEOTIDE SEQUENCE</scope>
</reference>
<comment type="caution">
    <text evidence="1">The sequence shown here is derived from an EMBL/GenBank/DDBJ whole genome shotgun (WGS) entry which is preliminary data.</text>
</comment>
<accession>A0A645BNP5</accession>
<proteinExistence type="predicted"/>
<protein>
    <submittedName>
        <fullName evidence="1">Uncharacterized protein</fullName>
    </submittedName>
</protein>
<gene>
    <name evidence="1" type="ORF">SDC9_113649</name>
</gene>
<dbReference type="AlphaFoldDB" id="A0A645BNP5"/>
<name>A0A645BNP5_9ZZZZ</name>
<dbReference type="EMBL" id="VSSQ01021268">
    <property type="protein sequence ID" value="MPM66738.1"/>
    <property type="molecule type" value="Genomic_DNA"/>
</dbReference>
<sequence length="171" mass="19419">MRSGMTVDFSAFFVIKSNDSQFTIAYKNLIKLSEFSVNVNGNGRFSKALTDVFYGVDSLDRRFQLFFRAVDKFDFHDFLQNIIKIKSSPRKGRGEHNELTIPPNNGNTWLCQAQNELPSLRSLTRILRPPFPAGFLPVNAGKRAVPIIFPKRLSPKMPSLWIGIHKSTCPN</sequence>
<evidence type="ECO:0000313" key="1">
    <source>
        <dbReference type="EMBL" id="MPM66738.1"/>
    </source>
</evidence>
<organism evidence="1">
    <name type="scientific">bioreactor metagenome</name>
    <dbReference type="NCBI Taxonomy" id="1076179"/>
    <lineage>
        <taxon>unclassified sequences</taxon>
        <taxon>metagenomes</taxon>
        <taxon>ecological metagenomes</taxon>
    </lineage>
</organism>